<evidence type="ECO:0000256" key="3">
    <source>
        <dbReference type="ARBA" id="ARBA00022448"/>
    </source>
</evidence>
<gene>
    <name evidence="9" type="ordered locus">Thexy_1140</name>
</gene>
<protein>
    <recommendedName>
        <fullName evidence="11">Permease</fullName>
    </recommendedName>
</protein>
<keyword evidence="4" id="KW-1003">Cell membrane</keyword>
<reference evidence="9" key="1">
    <citation type="submission" date="2011-05" db="EMBL/GenBank/DDBJ databases">
        <title>Complete sequence of Thermoanaerobacterium xylanolyticum LX-11.</title>
        <authorList>
            <consortium name="US DOE Joint Genome Institute"/>
            <person name="Lucas S."/>
            <person name="Han J."/>
            <person name="Lapidus A."/>
            <person name="Cheng J.-F."/>
            <person name="Goodwin L."/>
            <person name="Pitluck S."/>
            <person name="Peters L."/>
            <person name="Mikhailova N."/>
            <person name="Lu M."/>
            <person name="Han C."/>
            <person name="Tapia R."/>
            <person name="Land M."/>
            <person name="Hauser L."/>
            <person name="Kyrpides N."/>
            <person name="Ivanova N."/>
            <person name="Pagani I."/>
            <person name="Hemme C."/>
            <person name="Woyke T."/>
        </authorList>
    </citation>
    <scope>NUCLEOTIDE SEQUENCE</scope>
    <source>
        <strain evidence="9">LX-11</strain>
    </source>
</reference>
<feature type="transmembrane region" description="Helical" evidence="8">
    <location>
        <begin position="273"/>
        <end position="295"/>
    </location>
</feature>
<dbReference type="EMBL" id="CP002739">
    <property type="protein sequence ID" value="AEF17173.1"/>
    <property type="molecule type" value="Genomic_DNA"/>
</dbReference>
<keyword evidence="7 8" id="KW-0472">Membrane</keyword>
<feature type="transmembrane region" description="Helical" evidence="8">
    <location>
        <begin position="151"/>
        <end position="172"/>
    </location>
</feature>
<dbReference type="AlphaFoldDB" id="F6BKY9"/>
<organism evidence="9 10">
    <name type="scientific">Thermoanaerobacterium xylanolyticum (strain ATCC 49914 / DSM 7097 / LX-11)</name>
    <dbReference type="NCBI Taxonomy" id="858215"/>
    <lineage>
        <taxon>Bacteria</taxon>
        <taxon>Bacillati</taxon>
        <taxon>Bacillota</taxon>
        <taxon>Clostridia</taxon>
        <taxon>Thermoanaerobacterales</taxon>
        <taxon>Thermoanaerobacteraceae</taxon>
        <taxon>Thermoanaerobacterium</taxon>
    </lineage>
</organism>
<dbReference type="PANTHER" id="PTHR21716">
    <property type="entry name" value="TRANSMEMBRANE PROTEIN"/>
    <property type="match status" value="1"/>
</dbReference>
<dbReference type="HOGENOM" id="CLU_031275_8_1_9"/>
<dbReference type="STRING" id="858215.Thexy_1140"/>
<dbReference type="RefSeq" id="WP_013787915.1">
    <property type="nucleotide sequence ID" value="NC_015555.1"/>
</dbReference>
<evidence type="ECO:0000256" key="2">
    <source>
        <dbReference type="ARBA" id="ARBA00009773"/>
    </source>
</evidence>
<comment type="subcellular location">
    <subcellularLocation>
        <location evidence="1">Cell membrane</location>
        <topology evidence="1">Multi-pass membrane protein</topology>
    </subcellularLocation>
</comment>
<sequence length="343" mass="39530">MRICKRYIRYFTWIIIILVVLYFFYMNANKIKEILLPLLVSIILAYLINPIVTYIEKKGIKRVQSIIIVYFLLMIVVSLFAIFIFPVIVNEMSNLFKMIPDYISLLNDKVNNIKNDYLSYLPKEFNKIFIKRANMFDKQMELIVDRAMQSVISMTGHLVNLILSPIITFYLLKDKEVLKNGINEFIPQKMRETFLKILKDIDYVLSNYIRSQIYISLIVTFLTSIGLMILRVKYSLLIGILAGIFNVIPYFGPILGSIPAVVMGLMDSFYKGVWSFVVFFLVQQIESAIIAPKIMSDNVDLHPITVIIALLVGEQFFGILGMLLSVPVVAVVKVIFKDIFIKA</sequence>
<dbReference type="PANTHER" id="PTHR21716:SF53">
    <property type="entry name" value="PERMEASE PERM-RELATED"/>
    <property type="match status" value="1"/>
</dbReference>
<evidence type="ECO:0000313" key="10">
    <source>
        <dbReference type="Proteomes" id="UP000007239"/>
    </source>
</evidence>
<dbReference type="Proteomes" id="UP000007239">
    <property type="component" value="Chromosome"/>
</dbReference>
<dbReference type="Pfam" id="PF01594">
    <property type="entry name" value="AI-2E_transport"/>
    <property type="match status" value="1"/>
</dbReference>
<proteinExistence type="inferred from homology"/>
<keyword evidence="6 8" id="KW-1133">Transmembrane helix</keyword>
<dbReference type="GO" id="GO:0055085">
    <property type="term" value="P:transmembrane transport"/>
    <property type="evidence" value="ECO:0007669"/>
    <property type="project" value="TreeGrafter"/>
</dbReference>
<dbReference type="GO" id="GO:0005886">
    <property type="term" value="C:plasma membrane"/>
    <property type="evidence" value="ECO:0007669"/>
    <property type="project" value="UniProtKB-SubCell"/>
</dbReference>
<dbReference type="eggNOG" id="COG0628">
    <property type="taxonomic scope" value="Bacteria"/>
</dbReference>
<evidence type="ECO:0000256" key="5">
    <source>
        <dbReference type="ARBA" id="ARBA00022692"/>
    </source>
</evidence>
<accession>F6BKY9</accession>
<feature type="transmembrane region" description="Helical" evidence="8">
    <location>
        <begin position="67"/>
        <end position="89"/>
    </location>
</feature>
<evidence type="ECO:0000256" key="6">
    <source>
        <dbReference type="ARBA" id="ARBA00022989"/>
    </source>
</evidence>
<dbReference type="InterPro" id="IPR002549">
    <property type="entry name" value="AI-2E-like"/>
</dbReference>
<evidence type="ECO:0008006" key="11">
    <source>
        <dbReference type="Google" id="ProtNLM"/>
    </source>
</evidence>
<dbReference type="KEGG" id="txy:Thexy_1140"/>
<evidence type="ECO:0000256" key="4">
    <source>
        <dbReference type="ARBA" id="ARBA00022475"/>
    </source>
</evidence>
<feature type="transmembrane region" description="Helical" evidence="8">
    <location>
        <begin position="213"/>
        <end position="230"/>
    </location>
</feature>
<evidence type="ECO:0000313" key="9">
    <source>
        <dbReference type="EMBL" id="AEF17173.1"/>
    </source>
</evidence>
<keyword evidence="3" id="KW-0813">Transport</keyword>
<keyword evidence="10" id="KW-1185">Reference proteome</keyword>
<feature type="transmembrane region" description="Helical" evidence="8">
    <location>
        <begin position="315"/>
        <end position="336"/>
    </location>
</feature>
<comment type="similarity">
    <text evidence="2">Belongs to the autoinducer-2 exporter (AI-2E) (TC 2.A.86) family.</text>
</comment>
<feature type="transmembrane region" description="Helical" evidence="8">
    <location>
        <begin position="236"/>
        <end position="261"/>
    </location>
</feature>
<name>F6BKY9_THEXL</name>
<evidence type="ECO:0000256" key="1">
    <source>
        <dbReference type="ARBA" id="ARBA00004651"/>
    </source>
</evidence>
<keyword evidence="5 8" id="KW-0812">Transmembrane</keyword>
<evidence type="ECO:0000256" key="8">
    <source>
        <dbReference type="SAM" id="Phobius"/>
    </source>
</evidence>
<feature type="transmembrane region" description="Helical" evidence="8">
    <location>
        <begin position="34"/>
        <end position="55"/>
    </location>
</feature>
<feature type="transmembrane region" description="Helical" evidence="8">
    <location>
        <begin position="7"/>
        <end position="28"/>
    </location>
</feature>
<evidence type="ECO:0000256" key="7">
    <source>
        <dbReference type="ARBA" id="ARBA00023136"/>
    </source>
</evidence>